<sequence length="311" mass="35215">MLERNHSEQKSVYFCEAHGSRLNIVSPTLLKRRAAAARSPVLSSFSPPIHAPGHNKMSRLGRTRRTRVYDCNFDKGESYYRPVLDRLDGKTPVPRATEPDRDRIRSDVENRIKSALDDVEGGDDLFDSRGARAQRGRPLSSAFDSEELSDDITESLKRLRAGKKSSRFAEDIDFETNVSNLENRMRISDKILESVGIGSSDVSSARRALQENEERTEKRIARRLNDENQLTKWTVLGKDDETAAAQRAKVSRARLTDLEDEMNELSERTAMREKRAARLRALVADSEASDTTVSSSKVTIRSEREKKQVTF</sequence>
<feature type="compositionally biased region" description="Polar residues" evidence="2">
    <location>
        <begin position="289"/>
        <end position="299"/>
    </location>
</feature>
<feature type="region of interest" description="Disordered" evidence="2">
    <location>
        <begin position="85"/>
        <end position="109"/>
    </location>
</feature>
<organism evidence="3 4">
    <name type="scientific">Mythimna separata</name>
    <name type="common">Oriental armyworm</name>
    <name type="synonym">Pseudaletia separata</name>
    <dbReference type="NCBI Taxonomy" id="271217"/>
    <lineage>
        <taxon>Eukaryota</taxon>
        <taxon>Metazoa</taxon>
        <taxon>Ecdysozoa</taxon>
        <taxon>Arthropoda</taxon>
        <taxon>Hexapoda</taxon>
        <taxon>Insecta</taxon>
        <taxon>Pterygota</taxon>
        <taxon>Neoptera</taxon>
        <taxon>Endopterygota</taxon>
        <taxon>Lepidoptera</taxon>
        <taxon>Glossata</taxon>
        <taxon>Ditrysia</taxon>
        <taxon>Noctuoidea</taxon>
        <taxon>Noctuidae</taxon>
        <taxon>Noctuinae</taxon>
        <taxon>Hadenini</taxon>
        <taxon>Mythimna</taxon>
    </lineage>
</organism>
<keyword evidence="1" id="KW-0175">Coiled coil</keyword>
<feature type="region of interest" description="Disordered" evidence="2">
    <location>
        <begin position="123"/>
        <end position="147"/>
    </location>
</feature>
<protein>
    <submittedName>
        <fullName evidence="3">Uncharacterized protein</fullName>
    </submittedName>
</protein>
<dbReference type="AlphaFoldDB" id="A0AAD7Z2U0"/>
<name>A0AAD7Z2U0_MYTSE</name>
<gene>
    <name evidence="3" type="ORF">PYW07_000378</name>
</gene>
<evidence type="ECO:0000313" key="3">
    <source>
        <dbReference type="EMBL" id="KAJ8737107.1"/>
    </source>
</evidence>
<feature type="compositionally biased region" description="Basic and acidic residues" evidence="2">
    <location>
        <begin position="300"/>
        <end position="311"/>
    </location>
</feature>
<feature type="coiled-coil region" evidence="1">
    <location>
        <begin position="248"/>
        <end position="275"/>
    </location>
</feature>
<keyword evidence="4" id="KW-1185">Reference proteome</keyword>
<feature type="region of interest" description="Disordered" evidence="2">
    <location>
        <begin position="285"/>
        <end position="311"/>
    </location>
</feature>
<proteinExistence type="predicted"/>
<dbReference type="EMBL" id="JARGEI010000001">
    <property type="protein sequence ID" value="KAJ8737107.1"/>
    <property type="molecule type" value="Genomic_DNA"/>
</dbReference>
<evidence type="ECO:0000256" key="2">
    <source>
        <dbReference type="SAM" id="MobiDB-lite"/>
    </source>
</evidence>
<comment type="caution">
    <text evidence="3">The sequence shown here is derived from an EMBL/GenBank/DDBJ whole genome shotgun (WGS) entry which is preliminary data.</text>
</comment>
<dbReference type="Proteomes" id="UP001231518">
    <property type="component" value="Chromosome 1"/>
</dbReference>
<accession>A0AAD7Z2U0</accession>
<evidence type="ECO:0000256" key="1">
    <source>
        <dbReference type="SAM" id="Coils"/>
    </source>
</evidence>
<evidence type="ECO:0000313" key="4">
    <source>
        <dbReference type="Proteomes" id="UP001231518"/>
    </source>
</evidence>
<feature type="compositionally biased region" description="Basic and acidic residues" evidence="2">
    <location>
        <begin position="97"/>
        <end position="109"/>
    </location>
</feature>
<reference evidence="3" key="1">
    <citation type="submission" date="2023-03" db="EMBL/GenBank/DDBJ databases">
        <title>Chromosome-level genomes of two armyworms, Mythimna separata and Mythimna loreyi, provide insights into the biosynthesis and reception of sex pheromones.</title>
        <authorList>
            <person name="Zhao H."/>
        </authorList>
    </citation>
    <scope>NUCLEOTIDE SEQUENCE</scope>
    <source>
        <strain evidence="3">BeijingLab</strain>
        <tissue evidence="3">Pupa</tissue>
    </source>
</reference>